<dbReference type="NCBIfam" id="TIGR00234">
    <property type="entry name" value="tyrS"/>
    <property type="match status" value="1"/>
</dbReference>
<evidence type="ECO:0000256" key="8">
    <source>
        <dbReference type="HAMAP-Rule" id="MF_02006"/>
    </source>
</evidence>
<dbReference type="InterPro" id="IPR036986">
    <property type="entry name" value="S4_RNA-bd_sf"/>
</dbReference>
<dbReference type="CDD" id="cd00805">
    <property type="entry name" value="TyrRS_core"/>
    <property type="match status" value="1"/>
</dbReference>
<dbReference type="Proteomes" id="UP000741013">
    <property type="component" value="Unassembled WGS sequence"/>
</dbReference>
<dbReference type="InterPro" id="IPR054608">
    <property type="entry name" value="SYY-like_C"/>
</dbReference>
<sequence>MSEHILDELSWRGLIAQSTDVDALRRDLDQGPLTLYCGFDPTAPSLHAGNLVPLLMLSRFQRAGHRPIVLAGGATGMIGDPRDTGERTLNTLDVVGEWAGRIRGQLERFVDFDDSPTSAVVVNNLDWTGPQSVLEFLRDVGKHFPVNTMLNRETVKRRLETDGMSYTEFSYLLLQSQDYLHLNRKYGCTLQVGGSDQWGNLVGGVDLIRRVDGKSVHALTAPLVTDAEGRKFGKSTGGGNLWLDPEMTSPYAWFQYFVNVGDADVLRYLRMFTFLTAEELAVLAEDTEQRPHLRAAQKRLAEEFTTLVHGAEQTRQVIAASQALFGRGELGELDASTLDAAMAEVPSGEVKLSDEPTIVELLLAGGLVDSKGAARRTVKEGGAYVNNTKVTDEEWKPGSGDLLHGRWLVVRRGKRNIAGVAAAH</sequence>
<gene>
    <name evidence="8" type="primary">tyrS</name>
    <name evidence="11" type="ORF">JOM49_003895</name>
</gene>
<keyword evidence="6 8" id="KW-0030">Aminoacyl-tRNA synthetase</keyword>
<evidence type="ECO:0000256" key="5">
    <source>
        <dbReference type="ARBA" id="ARBA00022917"/>
    </source>
</evidence>
<comment type="subunit">
    <text evidence="8">Homodimer.</text>
</comment>
<feature type="short sequence motif" description="'KMSKS' region" evidence="8">
    <location>
        <begin position="231"/>
        <end position="235"/>
    </location>
</feature>
<dbReference type="SUPFAM" id="SSF52374">
    <property type="entry name" value="Nucleotidylyl transferase"/>
    <property type="match status" value="1"/>
</dbReference>
<evidence type="ECO:0000313" key="11">
    <source>
        <dbReference type="EMBL" id="MBP2182369.1"/>
    </source>
</evidence>
<name>A0ABS4PSG9_9PSEU</name>
<dbReference type="PRINTS" id="PR01040">
    <property type="entry name" value="TRNASYNTHTYR"/>
</dbReference>
<dbReference type="Pfam" id="PF00579">
    <property type="entry name" value="tRNA-synt_1b"/>
    <property type="match status" value="1"/>
</dbReference>
<organism evidence="11 12">
    <name type="scientific">Amycolatopsis magusensis</name>
    <dbReference type="NCBI Taxonomy" id="882444"/>
    <lineage>
        <taxon>Bacteria</taxon>
        <taxon>Bacillati</taxon>
        <taxon>Actinomycetota</taxon>
        <taxon>Actinomycetes</taxon>
        <taxon>Pseudonocardiales</taxon>
        <taxon>Pseudonocardiaceae</taxon>
        <taxon>Amycolatopsis</taxon>
    </lineage>
</organism>
<dbReference type="SMART" id="SM00363">
    <property type="entry name" value="S4"/>
    <property type="match status" value="1"/>
</dbReference>
<dbReference type="EC" id="6.1.1.1" evidence="8"/>
<dbReference type="Gene3D" id="1.10.240.10">
    <property type="entry name" value="Tyrosyl-Transfer RNA Synthetase"/>
    <property type="match status" value="1"/>
</dbReference>
<dbReference type="PROSITE" id="PS50889">
    <property type="entry name" value="S4"/>
    <property type="match status" value="1"/>
</dbReference>
<dbReference type="InterPro" id="IPR014729">
    <property type="entry name" value="Rossmann-like_a/b/a_fold"/>
</dbReference>
<dbReference type="InterPro" id="IPR024088">
    <property type="entry name" value="Tyr-tRNA-ligase_bac-type"/>
</dbReference>
<evidence type="ECO:0000256" key="6">
    <source>
        <dbReference type="ARBA" id="ARBA00023146"/>
    </source>
</evidence>
<feature type="binding site" evidence="8">
    <location>
        <position position="234"/>
    </location>
    <ligand>
        <name>ATP</name>
        <dbReference type="ChEBI" id="CHEBI:30616"/>
    </ligand>
</feature>
<evidence type="ECO:0000256" key="2">
    <source>
        <dbReference type="ARBA" id="ARBA00022741"/>
    </source>
</evidence>
<evidence type="ECO:0000256" key="9">
    <source>
        <dbReference type="PROSITE-ProRule" id="PRU00182"/>
    </source>
</evidence>
<keyword evidence="1 8" id="KW-0436">Ligase</keyword>
<keyword evidence="2 8" id="KW-0547">Nucleotide-binding</keyword>
<evidence type="ECO:0000313" key="12">
    <source>
        <dbReference type="Proteomes" id="UP000741013"/>
    </source>
</evidence>
<dbReference type="Gene3D" id="3.40.50.620">
    <property type="entry name" value="HUPs"/>
    <property type="match status" value="1"/>
</dbReference>
<dbReference type="EMBL" id="JAGGMS010000001">
    <property type="protein sequence ID" value="MBP2182369.1"/>
    <property type="molecule type" value="Genomic_DNA"/>
</dbReference>
<dbReference type="Gene3D" id="3.10.290.10">
    <property type="entry name" value="RNA-binding S4 domain"/>
    <property type="match status" value="1"/>
</dbReference>
<feature type="binding site" evidence="8">
    <location>
        <position position="171"/>
    </location>
    <ligand>
        <name>L-tyrosine</name>
        <dbReference type="ChEBI" id="CHEBI:58315"/>
    </ligand>
</feature>
<feature type="short sequence motif" description="'HIGH' region" evidence="8">
    <location>
        <begin position="41"/>
        <end position="50"/>
    </location>
</feature>
<keyword evidence="4 9" id="KW-0694">RNA-binding</keyword>
<dbReference type="InterPro" id="IPR002942">
    <property type="entry name" value="S4_RNA-bd"/>
</dbReference>
<keyword evidence="8" id="KW-0963">Cytoplasm</keyword>
<evidence type="ECO:0000256" key="4">
    <source>
        <dbReference type="ARBA" id="ARBA00022884"/>
    </source>
</evidence>
<dbReference type="Pfam" id="PF22421">
    <property type="entry name" value="SYY_C-terminal"/>
    <property type="match status" value="1"/>
</dbReference>
<evidence type="ECO:0000256" key="3">
    <source>
        <dbReference type="ARBA" id="ARBA00022840"/>
    </source>
</evidence>
<dbReference type="InterPro" id="IPR024107">
    <property type="entry name" value="Tyr-tRNA-ligase_bac_1"/>
</dbReference>
<comment type="caution">
    <text evidence="11">The sequence shown here is derived from an EMBL/GenBank/DDBJ whole genome shotgun (WGS) entry which is preliminary data.</text>
</comment>
<comment type="subcellular location">
    <subcellularLocation>
        <location evidence="8">Cytoplasm</location>
    </subcellularLocation>
</comment>
<accession>A0ABS4PSG9</accession>
<keyword evidence="12" id="KW-1185">Reference proteome</keyword>
<feature type="binding site" evidence="8">
    <location>
        <position position="175"/>
    </location>
    <ligand>
        <name>L-tyrosine</name>
        <dbReference type="ChEBI" id="CHEBI:58315"/>
    </ligand>
</feature>
<proteinExistence type="inferred from homology"/>
<evidence type="ECO:0000256" key="7">
    <source>
        <dbReference type="ARBA" id="ARBA00048248"/>
    </source>
</evidence>
<dbReference type="PANTHER" id="PTHR11766:SF0">
    <property type="entry name" value="TYROSINE--TRNA LIGASE, MITOCHONDRIAL"/>
    <property type="match status" value="1"/>
</dbReference>
<dbReference type="HAMAP" id="MF_02006">
    <property type="entry name" value="Tyr_tRNA_synth_type1"/>
    <property type="match status" value="1"/>
</dbReference>
<feature type="binding site" evidence="8">
    <location>
        <position position="36"/>
    </location>
    <ligand>
        <name>L-tyrosine</name>
        <dbReference type="ChEBI" id="CHEBI:58315"/>
    </ligand>
</feature>
<keyword evidence="5 8" id="KW-0648">Protein biosynthesis</keyword>
<comment type="similarity">
    <text evidence="8">Belongs to the class-I aminoacyl-tRNA synthetase family. TyrS type 1 subfamily.</text>
</comment>
<protein>
    <recommendedName>
        <fullName evidence="8">Tyrosine--tRNA ligase</fullName>
        <ecNumber evidence="8">6.1.1.1</ecNumber>
    </recommendedName>
    <alternativeName>
        <fullName evidence="8">Tyrosyl-tRNA synthetase</fullName>
        <shortName evidence="8">TyrRS</shortName>
    </alternativeName>
</protein>
<reference evidence="11 12" key="1">
    <citation type="submission" date="2021-03" db="EMBL/GenBank/DDBJ databases">
        <title>Sequencing the genomes of 1000 actinobacteria strains.</title>
        <authorList>
            <person name="Klenk H.-P."/>
        </authorList>
    </citation>
    <scope>NUCLEOTIDE SEQUENCE [LARGE SCALE GENOMIC DNA]</scope>
    <source>
        <strain evidence="11 12">DSM 45510</strain>
    </source>
</reference>
<evidence type="ECO:0000259" key="10">
    <source>
        <dbReference type="SMART" id="SM00363"/>
    </source>
</evidence>
<dbReference type="PANTHER" id="PTHR11766">
    <property type="entry name" value="TYROSYL-TRNA SYNTHETASE"/>
    <property type="match status" value="1"/>
</dbReference>
<evidence type="ECO:0000256" key="1">
    <source>
        <dbReference type="ARBA" id="ARBA00022598"/>
    </source>
</evidence>
<dbReference type="RefSeq" id="WP_209665696.1">
    <property type="nucleotide sequence ID" value="NZ_JAGGMS010000001.1"/>
</dbReference>
<dbReference type="InterPro" id="IPR002307">
    <property type="entry name" value="Tyr-tRNA-ligase"/>
</dbReference>
<dbReference type="PROSITE" id="PS00178">
    <property type="entry name" value="AA_TRNA_LIGASE_I"/>
    <property type="match status" value="1"/>
</dbReference>
<comment type="function">
    <text evidence="8">Catalyzes the attachment of tyrosine to tRNA(Tyr) in a two-step reaction: tyrosine is first activated by ATP to form Tyr-AMP and then transferred to the acceptor end of tRNA(Tyr).</text>
</comment>
<dbReference type="CDD" id="cd00165">
    <property type="entry name" value="S4"/>
    <property type="match status" value="1"/>
</dbReference>
<comment type="catalytic activity">
    <reaction evidence="7 8">
        <text>tRNA(Tyr) + L-tyrosine + ATP = L-tyrosyl-tRNA(Tyr) + AMP + diphosphate + H(+)</text>
        <dbReference type="Rhea" id="RHEA:10220"/>
        <dbReference type="Rhea" id="RHEA-COMP:9706"/>
        <dbReference type="Rhea" id="RHEA-COMP:9707"/>
        <dbReference type="ChEBI" id="CHEBI:15378"/>
        <dbReference type="ChEBI" id="CHEBI:30616"/>
        <dbReference type="ChEBI" id="CHEBI:33019"/>
        <dbReference type="ChEBI" id="CHEBI:58315"/>
        <dbReference type="ChEBI" id="CHEBI:78442"/>
        <dbReference type="ChEBI" id="CHEBI:78536"/>
        <dbReference type="ChEBI" id="CHEBI:456215"/>
        <dbReference type="EC" id="6.1.1.1"/>
    </reaction>
</comment>
<feature type="domain" description="RNA-binding S4" evidence="10">
    <location>
        <begin position="357"/>
        <end position="418"/>
    </location>
</feature>
<dbReference type="GO" id="GO:0004831">
    <property type="term" value="F:tyrosine-tRNA ligase activity"/>
    <property type="evidence" value="ECO:0007669"/>
    <property type="project" value="UniProtKB-EC"/>
</dbReference>
<dbReference type="InterPro" id="IPR002305">
    <property type="entry name" value="aa-tRNA-synth_Ic"/>
</dbReference>
<dbReference type="InterPro" id="IPR001412">
    <property type="entry name" value="aa-tRNA-synth_I_CS"/>
</dbReference>
<dbReference type="SUPFAM" id="SSF55174">
    <property type="entry name" value="Alpha-L RNA-binding motif"/>
    <property type="match status" value="1"/>
</dbReference>
<keyword evidence="3 8" id="KW-0067">ATP-binding</keyword>